<dbReference type="GO" id="GO:0043190">
    <property type="term" value="C:ATP-binding cassette (ABC) transporter complex"/>
    <property type="evidence" value="ECO:0007669"/>
    <property type="project" value="InterPro"/>
</dbReference>
<dbReference type="GO" id="GO:1904680">
    <property type="term" value="F:peptide transmembrane transporter activity"/>
    <property type="evidence" value="ECO:0007669"/>
    <property type="project" value="TreeGrafter"/>
</dbReference>
<reference evidence="4" key="1">
    <citation type="submission" date="2016-01" db="EMBL/GenBank/DDBJ databases">
        <authorList>
            <person name="Peeters C."/>
        </authorList>
    </citation>
    <scope>NUCLEOTIDE SEQUENCE [LARGE SCALE GENOMIC DNA]</scope>
    <source>
        <strain evidence="4">LMG 29325</strain>
    </source>
</reference>
<evidence type="ECO:0000256" key="2">
    <source>
        <dbReference type="ARBA" id="ARBA00022729"/>
    </source>
</evidence>
<dbReference type="Gene3D" id="3.40.190.10">
    <property type="entry name" value="Periplasmic binding protein-like II"/>
    <property type="match status" value="1"/>
</dbReference>
<dbReference type="InterPro" id="IPR030678">
    <property type="entry name" value="Peptide/Ni-bd"/>
</dbReference>
<dbReference type="Proteomes" id="UP000054596">
    <property type="component" value="Unassembled WGS sequence"/>
</dbReference>
<dbReference type="AlphaFoldDB" id="A0A157ZWC9"/>
<dbReference type="EMBL" id="FCOJ02000007">
    <property type="protein sequence ID" value="SAK49799.1"/>
    <property type="molecule type" value="Genomic_DNA"/>
</dbReference>
<evidence type="ECO:0000313" key="4">
    <source>
        <dbReference type="EMBL" id="SAK49799.1"/>
    </source>
</evidence>
<evidence type="ECO:0000259" key="3">
    <source>
        <dbReference type="Pfam" id="PF00496"/>
    </source>
</evidence>
<protein>
    <submittedName>
        <fullName evidence="4">Extracellular solute-binding protein</fullName>
    </submittedName>
</protein>
<keyword evidence="2" id="KW-0732">Signal</keyword>
<dbReference type="PIRSF" id="PIRSF002741">
    <property type="entry name" value="MppA"/>
    <property type="match status" value="1"/>
</dbReference>
<dbReference type="GO" id="GO:0030288">
    <property type="term" value="C:outer membrane-bounded periplasmic space"/>
    <property type="evidence" value="ECO:0007669"/>
    <property type="project" value="UniProtKB-ARBA"/>
</dbReference>
<accession>A0A157ZWC9</accession>
<dbReference type="Pfam" id="PF00496">
    <property type="entry name" value="SBP_bac_5"/>
    <property type="match status" value="1"/>
</dbReference>
<evidence type="ECO:0000256" key="1">
    <source>
        <dbReference type="ARBA" id="ARBA00005695"/>
    </source>
</evidence>
<dbReference type="PANTHER" id="PTHR30290:SF38">
    <property type="entry name" value="D,D-DIPEPTIDE-BINDING PERIPLASMIC PROTEIN DDPA-RELATED"/>
    <property type="match status" value="1"/>
</dbReference>
<organism evidence="4 5">
    <name type="scientific">Caballeronia glebae</name>
    <dbReference type="NCBI Taxonomy" id="1777143"/>
    <lineage>
        <taxon>Bacteria</taxon>
        <taxon>Pseudomonadati</taxon>
        <taxon>Pseudomonadota</taxon>
        <taxon>Betaproteobacteria</taxon>
        <taxon>Burkholderiales</taxon>
        <taxon>Burkholderiaceae</taxon>
        <taxon>Caballeronia</taxon>
    </lineage>
</organism>
<evidence type="ECO:0000313" key="5">
    <source>
        <dbReference type="Proteomes" id="UP000054596"/>
    </source>
</evidence>
<dbReference type="InterPro" id="IPR006311">
    <property type="entry name" value="TAT_signal"/>
</dbReference>
<comment type="similarity">
    <text evidence="1">Belongs to the bacterial solute-binding protein 5 family.</text>
</comment>
<comment type="caution">
    <text evidence="4">The sequence shown here is derived from an EMBL/GenBank/DDBJ whole genome shotgun (WGS) entry which is preliminary data.</text>
</comment>
<dbReference type="STRING" id="1777143.AWB82_01321"/>
<name>A0A157ZWC9_9BURK</name>
<dbReference type="InterPro" id="IPR039424">
    <property type="entry name" value="SBP_5"/>
</dbReference>
<feature type="domain" description="Solute-binding protein family 5" evidence="3">
    <location>
        <begin position="116"/>
        <end position="472"/>
    </location>
</feature>
<keyword evidence="5" id="KW-1185">Reference proteome</keyword>
<dbReference type="Gene3D" id="3.10.105.10">
    <property type="entry name" value="Dipeptide-binding Protein, Domain 3"/>
    <property type="match status" value="1"/>
</dbReference>
<proteinExistence type="inferred from homology"/>
<sequence>MERVPNTSATIETDAISLDRRKFLGQSVGALAGLSALSLPAFATDANAPAAAQGKRSGVVVVGMSQEPTAFNPLMPGVECDEVIWTNVFSTLWTAEPDGSLRPDLAIEIPTEANGGIADGGKTWTVKLRSDVLWHDGTKFTADDVKYSIELISAPGFRSRARIGHSLVKEIVVKGPFEITWHMERAYSPYFALLANTQMVPKHILGKAADPNTAPFNNAPVGTGPFKWGTRTPGDNITLIANERYYGKGPFLEKVVLKYIPDLTALYTQFRTGQVDFVPVPGIPANYYQEASKLPGRKIALSTNGNLEVVMPNLDNKAFADRAVRQALYTALDKQAIIDAIYYGVMKPTESFMPMESWSYFPGLPKQTKNVAAANKMLDAAGWMKGSNGMRSKNGVPLEFNMSTTTGNVLREQCQQLIMQDWQEIGVSMKIKNMPAAIIWGEFYSRSQFQSLLVGTSFRTGADPDPANRFSSGAIPLKGGSGGNYMQWSNPAADKLMAEGEATFDQARRKEIYRQLQIIVREELPILPLFQYSVIEGMKDNLLGYRPNVNQRQNCWNMNEWSWKKKV</sequence>
<dbReference type="PROSITE" id="PS51318">
    <property type="entry name" value="TAT"/>
    <property type="match status" value="1"/>
</dbReference>
<gene>
    <name evidence="4" type="ORF">AWB82_01321</name>
</gene>
<dbReference type="OrthoDB" id="9801799at2"/>
<dbReference type="SUPFAM" id="SSF53850">
    <property type="entry name" value="Periplasmic binding protein-like II"/>
    <property type="match status" value="1"/>
</dbReference>
<dbReference type="CDD" id="cd08513">
    <property type="entry name" value="PBP2_thermophilic_Hb8_like"/>
    <property type="match status" value="1"/>
</dbReference>
<dbReference type="GO" id="GO:0015833">
    <property type="term" value="P:peptide transport"/>
    <property type="evidence" value="ECO:0007669"/>
    <property type="project" value="TreeGrafter"/>
</dbReference>
<dbReference type="Gene3D" id="3.90.76.10">
    <property type="entry name" value="Dipeptide-binding Protein, Domain 1"/>
    <property type="match status" value="1"/>
</dbReference>
<dbReference type="PANTHER" id="PTHR30290">
    <property type="entry name" value="PERIPLASMIC BINDING COMPONENT OF ABC TRANSPORTER"/>
    <property type="match status" value="1"/>
</dbReference>
<dbReference type="InterPro" id="IPR000914">
    <property type="entry name" value="SBP_5_dom"/>
</dbReference>
<dbReference type="RefSeq" id="WP_086966349.1">
    <property type="nucleotide sequence ID" value="NZ_FCOJ02000007.1"/>
</dbReference>